<keyword evidence="7" id="KW-0067">ATP-binding</keyword>
<dbReference type="Proteomes" id="UP000194798">
    <property type="component" value="Unassembled WGS sequence"/>
</dbReference>
<dbReference type="Pfam" id="PF03652">
    <property type="entry name" value="RuvX"/>
    <property type="match status" value="1"/>
</dbReference>
<keyword evidence="8" id="KW-1185">Reference proteome</keyword>
<comment type="function">
    <text evidence="5">Could be a nuclease involved in processing of the 5'-end of pre-16S rRNA.</text>
</comment>
<reference evidence="7 8" key="1">
    <citation type="submission" date="2016-12" db="EMBL/GenBank/DDBJ databases">
        <title>Thioflexothrix psekupsii D3 genome sequencing and assembly.</title>
        <authorList>
            <person name="Fomenkov A."/>
            <person name="Vincze T."/>
            <person name="Grabovich M."/>
            <person name="Anton B.P."/>
            <person name="Dubinina G."/>
            <person name="Orlova M."/>
            <person name="Belousova E."/>
            <person name="Roberts R.J."/>
        </authorList>
    </citation>
    <scope>NUCLEOTIDE SEQUENCE [LARGE SCALE GENOMIC DNA]</scope>
    <source>
        <strain evidence="7">D3</strain>
    </source>
</reference>
<protein>
    <recommendedName>
        <fullName evidence="5">Putative pre-16S rRNA nuclease</fullName>
        <ecNumber evidence="5">3.1.-.-</ecNumber>
    </recommendedName>
</protein>
<evidence type="ECO:0000313" key="7">
    <source>
        <dbReference type="EMBL" id="OUD13227.1"/>
    </source>
</evidence>
<comment type="similarity">
    <text evidence="5">Belongs to the YqgF HJR family.</text>
</comment>
<evidence type="ECO:0000256" key="1">
    <source>
        <dbReference type="ARBA" id="ARBA00022490"/>
    </source>
</evidence>
<dbReference type="CDD" id="cd16964">
    <property type="entry name" value="YqgF"/>
    <property type="match status" value="1"/>
</dbReference>
<dbReference type="InterPro" id="IPR012337">
    <property type="entry name" value="RNaseH-like_sf"/>
</dbReference>
<evidence type="ECO:0000259" key="6">
    <source>
        <dbReference type="SMART" id="SM00732"/>
    </source>
</evidence>
<organism evidence="7 8">
    <name type="scientific">Thioflexithrix psekupsensis</name>
    <dbReference type="NCBI Taxonomy" id="1570016"/>
    <lineage>
        <taxon>Bacteria</taxon>
        <taxon>Pseudomonadati</taxon>
        <taxon>Pseudomonadota</taxon>
        <taxon>Gammaproteobacteria</taxon>
        <taxon>Thiotrichales</taxon>
        <taxon>Thioflexithrix</taxon>
    </lineage>
</organism>
<comment type="subcellular location">
    <subcellularLocation>
        <location evidence="5">Cytoplasm</location>
    </subcellularLocation>
</comment>
<keyword evidence="4 5" id="KW-0378">Hydrolase</keyword>
<dbReference type="RefSeq" id="WP_086488675.1">
    <property type="nucleotide sequence ID" value="NZ_MSLT01000018.1"/>
</dbReference>
<dbReference type="SMART" id="SM00732">
    <property type="entry name" value="YqgFc"/>
    <property type="match status" value="1"/>
</dbReference>
<dbReference type="EMBL" id="MSLT01000018">
    <property type="protein sequence ID" value="OUD13227.1"/>
    <property type="molecule type" value="Genomic_DNA"/>
</dbReference>
<dbReference type="PANTHER" id="PTHR33317">
    <property type="entry name" value="POLYNUCLEOTIDYL TRANSFERASE, RIBONUCLEASE H-LIKE SUPERFAMILY PROTEIN"/>
    <property type="match status" value="1"/>
</dbReference>
<proteinExistence type="inferred from homology"/>
<dbReference type="PANTHER" id="PTHR33317:SF4">
    <property type="entry name" value="POLYNUCLEOTIDYL TRANSFERASE, RIBONUCLEASE H-LIKE SUPERFAMILY PROTEIN"/>
    <property type="match status" value="1"/>
</dbReference>
<keyword evidence="7" id="KW-0347">Helicase</keyword>
<dbReference type="GO" id="GO:0000967">
    <property type="term" value="P:rRNA 5'-end processing"/>
    <property type="evidence" value="ECO:0007669"/>
    <property type="project" value="UniProtKB-UniRule"/>
</dbReference>
<accession>A0A251X6K5</accession>
<evidence type="ECO:0000256" key="4">
    <source>
        <dbReference type="ARBA" id="ARBA00022801"/>
    </source>
</evidence>
<dbReference type="InterPro" id="IPR005227">
    <property type="entry name" value="YqgF"/>
</dbReference>
<dbReference type="InterPro" id="IPR006641">
    <property type="entry name" value="YqgF/RNaseH-like_dom"/>
</dbReference>
<comment type="caution">
    <text evidence="7">The sequence shown here is derived from an EMBL/GenBank/DDBJ whole genome shotgun (WGS) entry which is preliminary data.</text>
</comment>
<evidence type="ECO:0000256" key="5">
    <source>
        <dbReference type="HAMAP-Rule" id="MF_00651"/>
    </source>
</evidence>
<dbReference type="Gene3D" id="3.30.420.140">
    <property type="entry name" value="YqgF/RNase H-like domain"/>
    <property type="match status" value="1"/>
</dbReference>
<keyword evidence="7" id="KW-0547">Nucleotide-binding</keyword>
<dbReference type="AlphaFoldDB" id="A0A251X6K5"/>
<dbReference type="HAMAP" id="MF_00651">
    <property type="entry name" value="Nuclease_YqgF"/>
    <property type="match status" value="1"/>
</dbReference>
<dbReference type="GO" id="GO:0005829">
    <property type="term" value="C:cytosol"/>
    <property type="evidence" value="ECO:0007669"/>
    <property type="project" value="TreeGrafter"/>
</dbReference>
<dbReference type="NCBIfam" id="TIGR00250">
    <property type="entry name" value="RNAse_H_YqgF"/>
    <property type="match status" value="1"/>
</dbReference>
<gene>
    <name evidence="7" type="ORF">TPSD3_11365</name>
</gene>
<keyword evidence="2 5" id="KW-0690">Ribosome biogenesis</keyword>
<dbReference type="GO" id="GO:0004386">
    <property type="term" value="F:helicase activity"/>
    <property type="evidence" value="ECO:0007669"/>
    <property type="project" value="UniProtKB-KW"/>
</dbReference>
<evidence type="ECO:0000313" key="8">
    <source>
        <dbReference type="Proteomes" id="UP000194798"/>
    </source>
</evidence>
<dbReference type="GO" id="GO:0016788">
    <property type="term" value="F:hydrolase activity, acting on ester bonds"/>
    <property type="evidence" value="ECO:0007669"/>
    <property type="project" value="UniProtKB-UniRule"/>
</dbReference>
<keyword evidence="3 5" id="KW-0540">Nuclease</keyword>
<evidence type="ECO:0000256" key="2">
    <source>
        <dbReference type="ARBA" id="ARBA00022517"/>
    </source>
</evidence>
<dbReference type="EC" id="3.1.-.-" evidence="5"/>
<feature type="domain" description="YqgF/RNase H-like" evidence="6">
    <location>
        <begin position="6"/>
        <end position="106"/>
    </location>
</feature>
<keyword evidence="1 5" id="KW-0963">Cytoplasm</keyword>
<sequence length="141" mass="15691">MNHSNSTLLAFDYGQQRIGVAVGQTLVPSARPLCVLQSRQQIPDWNGISRLIQEWQPYTLIVGLPLHADGTEGMMAQAARRFARQLSGRYALPIEMIEETLSSVAASGRQRENAPKRRHTHLPIDAIAAQIILETWLAEHA</sequence>
<dbReference type="InterPro" id="IPR037027">
    <property type="entry name" value="YqgF/RNaseH-like_dom_sf"/>
</dbReference>
<dbReference type="OrthoDB" id="9796140at2"/>
<dbReference type="GO" id="GO:0004518">
    <property type="term" value="F:nuclease activity"/>
    <property type="evidence" value="ECO:0007669"/>
    <property type="project" value="UniProtKB-KW"/>
</dbReference>
<dbReference type="SUPFAM" id="SSF53098">
    <property type="entry name" value="Ribonuclease H-like"/>
    <property type="match status" value="1"/>
</dbReference>
<name>A0A251X6K5_9GAMM</name>
<evidence type="ECO:0000256" key="3">
    <source>
        <dbReference type="ARBA" id="ARBA00022722"/>
    </source>
</evidence>